<feature type="transmembrane region" description="Helical" evidence="1">
    <location>
        <begin position="23"/>
        <end position="43"/>
    </location>
</feature>
<protein>
    <submittedName>
        <fullName evidence="2">Uncharacterized protein</fullName>
    </submittedName>
</protein>
<keyword evidence="1" id="KW-0472">Membrane</keyword>
<proteinExistence type="predicted"/>
<accession>W0DNH2</accession>
<evidence type="ECO:0000313" key="2">
    <source>
        <dbReference type="EMBL" id="AHF00007.1"/>
    </source>
</evidence>
<reference evidence="2 3" key="1">
    <citation type="submission" date="2013-12" db="EMBL/GenBank/DDBJ databases">
        <authorList>
            <consortium name="DOE Joint Genome Institute"/>
            <person name="Muyzer G."/>
            <person name="Huntemann M."/>
            <person name="Han J."/>
            <person name="Chen A."/>
            <person name="Kyrpides N."/>
            <person name="Mavromatis K."/>
            <person name="Markowitz V."/>
            <person name="Palaniappan K."/>
            <person name="Ivanova N."/>
            <person name="Schaumberg A."/>
            <person name="Pati A."/>
            <person name="Liolios K."/>
            <person name="Nordberg H.P."/>
            <person name="Cantor M.N."/>
            <person name="Hua S.X."/>
            <person name="Woyke T."/>
        </authorList>
    </citation>
    <scope>NUCLEOTIDE SEQUENCE [LARGE SCALE GENOMIC DNA]</scope>
    <source>
        <strain evidence="2 3">ARh 1</strain>
    </source>
</reference>
<name>W0DNH2_9GAMM</name>
<dbReference type="RefSeq" id="WP_041483403.1">
    <property type="nucleotide sequence ID" value="NZ_CP007029.1"/>
</dbReference>
<feature type="transmembrane region" description="Helical" evidence="1">
    <location>
        <begin position="97"/>
        <end position="115"/>
    </location>
</feature>
<dbReference type="EMBL" id="CP007029">
    <property type="protein sequence ID" value="AHF00007.1"/>
    <property type="molecule type" value="Genomic_DNA"/>
</dbReference>
<keyword evidence="1" id="KW-1133">Transmembrane helix</keyword>
<dbReference type="HOGENOM" id="CLU_1947857_0_0_6"/>
<feature type="transmembrane region" description="Helical" evidence="1">
    <location>
        <begin position="49"/>
        <end position="67"/>
    </location>
</feature>
<dbReference type="Proteomes" id="UP000005289">
    <property type="component" value="Chromosome"/>
</dbReference>
<keyword evidence="3" id="KW-1185">Reference proteome</keyword>
<dbReference type="KEGG" id="tti:THITH_06195"/>
<feature type="transmembrane region" description="Helical" evidence="1">
    <location>
        <begin position="74"/>
        <end position="91"/>
    </location>
</feature>
<sequence length="129" mass="13439">MRLAADLPLLFRRLRSGDEAGRLARAAGWLVLLAGVIVVLLGALMQHDAAMLEGTLVALLALAAGWARSRVAAAFLAVLIAMGLAGGVVGGAPLPTLVFLGLMFAVSLRLLQAVFRFRRRDAAGRPSPG</sequence>
<keyword evidence="1" id="KW-0812">Transmembrane</keyword>
<evidence type="ECO:0000313" key="3">
    <source>
        <dbReference type="Proteomes" id="UP000005289"/>
    </source>
</evidence>
<gene>
    <name evidence="2" type="ORF">THITH_06195</name>
</gene>
<evidence type="ECO:0000256" key="1">
    <source>
        <dbReference type="SAM" id="Phobius"/>
    </source>
</evidence>
<organism evidence="2 3">
    <name type="scientific">Thioalkalivibrio paradoxus ARh 1</name>
    <dbReference type="NCBI Taxonomy" id="713585"/>
    <lineage>
        <taxon>Bacteria</taxon>
        <taxon>Pseudomonadati</taxon>
        <taxon>Pseudomonadota</taxon>
        <taxon>Gammaproteobacteria</taxon>
        <taxon>Chromatiales</taxon>
        <taxon>Ectothiorhodospiraceae</taxon>
        <taxon>Thioalkalivibrio</taxon>
    </lineage>
</organism>
<dbReference type="AlphaFoldDB" id="W0DNH2"/>